<dbReference type="HOGENOM" id="CLU_1963807_0_0_1"/>
<reference evidence="2" key="1">
    <citation type="journal article" date="2010" name="Science">
        <title>Signatures of adaptation to obligate biotrophy in the Hyaloperonospora arabidopsidis genome.</title>
        <authorList>
            <person name="Baxter L."/>
            <person name="Tripathy S."/>
            <person name="Ishaque N."/>
            <person name="Boot N."/>
            <person name="Cabral A."/>
            <person name="Kemen E."/>
            <person name="Thines M."/>
            <person name="Ah-Fong A."/>
            <person name="Anderson R."/>
            <person name="Badejoko W."/>
            <person name="Bittner-Eddy P."/>
            <person name="Boore J.L."/>
            <person name="Chibucos M.C."/>
            <person name="Coates M."/>
            <person name="Dehal P."/>
            <person name="Delehaunty K."/>
            <person name="Dong S."/>
            <person name="Downton P."/>
            <person name="Dumas B."/>
            <person name="Fabro G."/>
            <person name="Fronick C."/>
            <person name="Fuerstenberg S.I."/>
            <person name="Fulton L."/>
            <person name="Gaulin E."/>
            <person name="Govers F."/>
            <person name="Hughes L."/>
            <person name="Humphray S."/>
            <person name="Jiang R.H."/>
            <person name="Judelson H."/>
            <person name="Kamoun S."/>
            <person name="Kyung K."/>
            <person name="Meijer H."/>
            <person name="Minx P."/>
            <person name="Morris P."/>
            <person name="Nelson J."/>
            <person name="Phuntumart V."/>
            <person name="Qutob D."/>
            <person name="Rehmany A."/>
            <person name="Rougon-Cardoso A."/>
            <person name="Ryden P."/>
            <person name="Torto-Alalibo T."/>
            <person name="Studholme D."/>
            <person name="Wang Y."/>
            <person name="Win J."/>
            <person name="Wood J."/>
            <person name="Clifton S.W."/>
            <person name="Rogers J."/>
            <person name="Van den Ackerveken G."/>
            <person name="Jones J.D."/>
            <person name="McDowell J.M."/>
            <person name="Beynon J."/>
            <person name="Tyler B.M."/>
        </authorList>
    </citation>
    <scope>NUCLEOTIDE SEQUENCE [LARGE SCALE GENOMIC DNA]</scope>
    <source>
        <strain evidence="2">Emoy2</strain>
    </source>
</reference>
<evidence type="ECO:0000313" key="2">
    <source>
        <dbReference type="Proteomes" id="UP000011713"/>
    </source>
</evidence>
<dbReference type="EMBL" id="JH598405">
    <property type="status" value="NOT_ANNOTATED_CDS"/>
    <property type="molecule type" value="Genomic_DNA"/>
</dbReference>
<accession>M4BM12</accession>
<reference evidence="1" key="2">
    <citation type="submission" date="2015-06" db="UniProtKB">
        <authorList>
            <consortium name="EnsemblProtists"/>
        </authorList>
    </citation>
    <scope>IDENTIFICATION</scope>
    <source>
        <strain evidence="1">Emoy2</strain>
    </source>
</reference>
<keyword evidence="2" id="KW-1185">Reference proteome</keyword>
<dbReference type="Proteomes" id="UP000011713">
    <property type="component" value="Unassembled WGS sequence"/>
</dbReference>
<evidence type="ECO:0000313" key="1">
    <source>
        <dbReference type="EnsemblProtists" id="HpaP807447"/>
    </source>
</evidence>
<dbReference type="AlphaFoldDB" id="M4BM12"/>
<sequence length="128" mass="14439">MGVGVGAKFETLLSTHEEEINDTSHFLFGVSLRHPLRFDSVRSLKNLVAWVRLNFLDIQSVAVRRTEVRPFQPTCMGTRKRDCTIQIDCSKAFLFSAGTEAASCAHNLHKSIKKSLRVAKALHRELNE</sequence>
<name>M4BM12_HYAAE</name>
<organism evidence="1 2">
    <name type="scientific">Hyaloperonospora arabidopsidis (strain Emoy2)</name>
    <name type="common">Downy mildew agent</name>
    <name type="synonym">Peronospora arabidopsidis</name>
    <dbReference type="NCBI Taxonomy" id="559515"/>
    <lineage>
        <taxon>Eukaryota</taxon>
        <taxon>Sar</taxon>
        <taxon>Stramenopiles</taxon>
        <taxon>Oomycota</taxon>
        <taxon>Peronosporomycetes</taxon>
        <taxon>Peronosporales</taxon>
        <taxon>Peronosporaceae</taxon>
        <taxon>Hyaloperonospora</taxon>
    </lineage>
</organism>
<proteinExistence type="predicted"/>
<dbReference type="InParanoid" id="M4BM12"/>
<protein>
    <submittedName>
        <fullName evidence="1">Uncharacterized protein</fullName>
    </submittedName>
</protein>
<dbReference type="VEuPathDB" id="FungiDB:HpaG807447"/>
<dbReference type="EnsemblProtists" id="HpaT807447">
    <property type="protein sequence ID" value="HpaP807447"/>
    <property type="gene ID" value="HpaG807447"/>
</dbReference>